<evidence type="ECO:0000313" key="2">
    <source>
        <dbReference type="EMBL" id="CAH1101180.1"/>
    </source>
</evidence>
<feature type="transmembrane region" description="Helical" evidence="1">
    <location>
        <begin position="172"/>
        <end position="193"/>
    </location>
</feature>
<protein>
    <submittedName>
        <fullName evidence="2">Uncharacterized protein</fullName>
    </submittedName>
</protein>
<dbReference type="Proteomes" id="UP001153636">
    <property type="component" value="Chromosome 11"/>
</dbReference>
<dbReference type="AlphaFoldDB" id="A0A9P0G8V0"/>
<organism evidence="2 3">
    <name type="scientific">Psylliodes chrysocephalus</name>
    <dbReference type="NCBI Taxonomy" id="3402493"/>
    <lineage>
        <taxon>Eukaryota</taxon>
        <taxon>Metazoa</taxon>
        <taxon>Ecdysozoa</taxon>
        <taxon>Arthropoda</taxon>
        <taxon>Hexapoda</taxon>
        <taxon>Insecta</taxon>
        <taxon>Pterygota</taxon>
        <taxon>Neoptera</taxon>
        <taxon>Endopterygota</taxon>
        <taxon>Coleoptera</taxon>
        <taxon>Polyphaga</taxon>
        <taxon>Cucujiformia</taxon>
        <taxon>Chrysomeloidea</taxon>
        <taxon>Chrysomelidae</taxon>
        <taxon>Galerucinae</taxon>
        <taxon>Alticini</taxon>
        <taxon>Psylliodes</taxon>
    </lineage>
</organism>
<evidence type="ECO:0000256" key="1">
    <source>
        <dbReference type="SAM" id="Phobius"/>
    </source>
</evidence>
<dbReference type="EMBL" id="OV651823">
    <property type="protein sequence ID" value="CAH1101180.1"/>
    <property type="molecule type" value="Genomic_DNA"/>
</dbReference>
<keyword evidence="3" id="KW-1185">Reference proteome</keyword>
<sequence>MALTPTQTIFGKIAAILGMLQGLAWTCMSLACIIVYRSEKQIGTTSTSYSTLLNSMFYMYYLSKTPNTGQLSAVIRPKDFEIFMWFYFFFSVALLTASIDLFIAIRQNKNRQSKLMVLWGIVTGCTSVIDIIFASLLLRDFANCPNQSTTFNVVDNCHTAIGIPMTLAARGFVLWAVNIFLTYMLIAGGIQIITHVRVKNAIQDISIPRPKVQQAPLKPVYASYPSETSLEQPQMYQNGRNDYPSFIQSGNRINY</sequence>
<feature type="transmembrane region" description="Helical" evidence="1">
    <location>
        <begin position="82"/>
        <end position="105"/>
    </location>
</feature>
<dbReference type="OrthoDB" id="10264154at2759"/>
<accession>A0A9P0G8V0</accession>
<gene>
    <name evidence="2" type="ORF">PSYICH_LOCUS2619</name>
</gene>
<keyword evidence="1" id="KW-0472">Membrane</keyword>
<name>A0A9P0G8V0_9CUCU</name>
<keyword evidence="1" id="KW-1133">Transmembrane helix</keyword>
<feature type="transmembrane region" description="Helical" evidence="1">
    <location>
        <begin position="117"/>
        <end position="138"/>
    </location>
</feature>
<reference evidence="2" key="1">
    <citation type="submission" date="2022-01" db="EMBL/GenBank/DDBJ databases">
        <authorList>
            <person name="King R."/>
        </authorList>
    </citation>
    <scope>NUCLEOTIDE SEQUENCE</scope>
</reference>
<feature type="transmembrane region" description="Helical" evidence="1">
    <location>
        <begin position="42"/>
        <end position="62"/>
    </location>
</feature>
<keyword evidence="1" id="KW-0812">Transmembrane</keyword>
<feature type="transmembrane region" description="Helical" evidence="1">
    <location>
        <begin position="13"/>
        <end position="35"/>
    </location>
</feature>
<proteinExistence type="predicted"/>
<evidence type="ECO:0000313" key="3">
    <source>
        <dbReference type="Proteomes" id="UP001153636"/>
    </source>
</evidence>